<feature type="chain" id="PRO_5020237792" evidence="1">
    <location>
        <begin position="24"/>
        <end position="413"/>
    </location>
</feature>
<reference evidence="2 3" key="1">
    <citation type="submission" date="2019-03" db="EMBL/GenBank/DDBJ databases">
        <title>Subsurface microbial communities from deep shales in Ohio and West Virginia, USA.</title>
        <authorList>
            <person name="Wrighton K."/>
        </authorList>
    </citation>
    <scope>NUCLEOTIDE SEQUENCE [LARGE SCALE GENOMIC DNA]</scope>
    <source>
        <strain evidence="2 3">MA284_T2</strain>
    </source>
</reference>
<sequence length="413" mass="46425">MKKKILFLVLAAVLVGFTSNALAETVTVEYWNLFGGGDAEFMDAIVEEFNASHENIEVDVTRLEWEEYYTKLKTATASGNGPDLAISHVTRVKELADEGLIVPLNELGEKVGINWTEYNKNILSGAEINGEIYAVPLDTHPLVYYYNKDLLAEADLLAEDGTPKIEGSFKDFLAKLKSDSSAKYPMTNWTKLTAEGHYRVWWSLYNQLNGSPVVTGDKVTIDQAKAVEAIKYMKDLYDKKYSPLHSEYMENINLFRNGEAASLLTGVWITGTLENTENLDFGVIPMPQIFDNRSVWGDSHTLVIPYARSIDQEKREAALTFAKWATDHGELWAKAGHIPSKETVIEKEAFQNMPYRMDYVKAADYVTFDSAGSDTWGIRTEITTALSRVWNDEITAEEAVEQAVKGIERLLSR</sequence>
<feature type="signal peptide" evidence="1">
    <location>
        <begin position="1"/>
        <end position="23"/>
    </location>
</feature>
<dbReference type="CDD" id="cd14748">
    <property type="entry name" value="PBP2_UgpB"/>
    <property type="match status" value="1"/>
</dbReference>
<evidence type="ECO:0000256" key="1">
    <source>
        <dbReference type="SAM" id="SignalP"/>
    </source>
</evidence>
<dbReference type="InterPro" id="IPR006059">
    <property type="entry name" value="SBP"/>
</dbReference>
<dbReference type="PANTHER" id="PTHR43649:SF14">
    <property type="entry name" value="BLR3389 PROTEIN"/>
    <property type="match status" value="1"/>
</dbReference>
<dbReference type="OrthoDB" id="9768630at2"/>
<dbReference type="SUPFAM" id="SSF53850">
    <property type="entry name" value="Periplasmic binding protein-like II"/>
    <property type="match status" value="1"/>
</dbReference>
<evidence type="ECO:0000313" key="2">
    <source>
        <dbReference type="EMBL" id="TDO94851.1"/>
    </source>
</evidence>
<dbReference type="InterPro" id="IPR050490">
    <property type="entry name" value="Bact_solute-bd_prot1"/>
</dbReference>
<dbReference type="AlphaFoldDB" id="A0A4R6M0Y5"/>
<proteinExistence type="predicted"/>
<gene>
    <name evidence="2" type="ORF">DFR79_102230</name>
</gene>
<dbReference type="PANTHER" id="PTHR43649">
    <property type="entry name" value="ARABINOSE-BINDING PROTEIN-RELATED"/>
    <property type="match status" value="1"/>
</dbReference>
<keyword evidence="1" id="KW-0732">Signal</keyword>
<name>A0A4R6M0Y5_9FIRM</name>
<evidence type="ECO:0000313" key="3">
    <source>
        <dbReference type="Proteomes" id="UP000295064"/>
    </source>
</evidence>
<protein>
    <submittedName>
        <fullName evidence="2">Carbohydrate ABC transporter substrate-binding protein (CUT1 family)</fullName>
    </submittedName>
</protein>
<organism evidence="2 3">
    <name type="scientific">Halanaerobium saccharolyticum</name>
    <dbReference type="NCBI Taxonomy" id="43595"/>
    <lineage>
        <taxon>Bacteria</taxon>
        <taxon>Bacillati</taxon>
        <taxon>Bacillota</taxon>
        <taxon>Clostridia</taxon>
        <taxon>Halanaerobiales</taxon>
        <taxon>Halanaerobiaceae</taxon>
        <taxon>Halanaerobium</taxon>
    </lineage>
</organism>
<dbReference type="Proteomes" id="UP000295064">
    <property type="component" value="Unassembled WGS sequence"/>
</dbReference>
<accession>A0A4R6M0Y5</accession>
<comment type="caution">
    <text evidence="2">The sequence shown here is derived from an EMBL/GenBank/DDBJ whole genome shotgun (WGS) entry which is preliminary data.</text>
</comment>
<dbReference type="RefSeq" id="WP_133513929.1">
    <property type="nucleotide sequence ID" value="NZ_SNWX01000002.1"/>
</dbReference>
<dbReference type="Pfam" id="PF01547">
    <property type="entry name" value="SBP_bac_1"/>
    <property type="match status" value="1"/>
</dbReference>
<dbReference type="EMBL" id="SNWX01000002">
    <property type="protein sequence ID" value="TDO94851.1"/>
    <property type="molecule type" value="Genomic_DNA"/>
</dbReference>
<dbReference type="Gene3D" id="3.40.190.10">
    <property type="entry name" value="Periplasmic binding protein-like II"/>
    <property type="match status" value="1"/>
</dbReference>